<evidence type="ECO:0000313" key="2">
    <source>
        <dbReference type="Proteomes" id="UP000314294"/>
    </source>
</evidence>
<dbReference type="Proteomes" id="UP000314294">
    <property type="component" value="Unassembled WGS sequence"/>
</dbReference>
<sequence length="152" mass="16727">MLMGCSLVTEPSRHTMFWCWMWPRTTASWRKSSQSGASPLSFSVLMATTCVCSPGAVPYMWPLYTFPKRSSPSSSMKRTADMLISRSLACRASETTHVITTRKKRQAMTSGMAMAGIRMKRISFLGLLGTSGDGRTTGWELVSGVSSLHTQT</sequence>
<name>A0A4Z2FAR9_9TELE</name>
<dbReference type="AlphaFoldDB" id="A0A4Z2FAR9"/>
<proteinExistence type="predicted"/>
<dbReference type="EMBL" id="SRLO01001431">
    <property type="protein sequence ID" value="TNN37863.1"/>
    <property type="molecule type" value="Genomic_DNA"/>
</dbReference>
<reference evidence="1 2" key="1">
    <citation type="submission" date="2019-03" db="EMBL/GenBank/DDBJ databases">
        <title>First draft genome of Liparis tanakae, snailfish: a comprehensive survey of snailfish specific genes.</title>
        <authorList>
            <person name="Kim W."/>
            <person name="Song I."/>
            <person name="Jeong J.-H."/>
            <person name="Kim D."/>
            <person name="Kim S."/>
            <person name="Ryu S."/>
            <person name="Song J.Y."/>
            <person name="Lee S.K."/>
        </authorList>
    </citation>
    <scope>NUCLEOTIDE SEQUENCE [LARGE SCALE GENOMIC DNA]</scope>
    <source>
        <tissue evidence="1">Muscle</tissue>
    </source>
</reference>
<gene>
    <name evidence="1" type="ORF">EYF80_051967</name>
</gene>
<accession>A0A4Z2FAR9</accession>
<evidence type="ECO:0000313" key="1">
    <source>
        <dbReference type="EMBL" id="TNN37863.1"/>
    </source>
</evidence>
<comment type="caution">
    <text evidence="1">The sequence shown here is derived from an EMBL/GenBank/DDBJ whole genome shotgun (WGS) entry which is preliminary data.</text>
</comment>
<organism evidence="1 2">
    <name type="scientific">Liparis tanakae</name>
    <name type="common">Tanaka's snailfish</name>
    <dbReference type="NCBI Taxonomy" id="230148"/>
    <lineage>
        <taxon>Eukaryota</taxon>
        <taxon>Metazoa</taxon>
        <taxon>Chordata</taxon>
        <taxon>Craniata</taxon>
        <taxon>Vertebrata</taxon>
        <taxon>Euteleostomi</taxon>
        <taxon>Actinopterygii</taxon>
        <taxon>Neopterygii</taxon>
        <taxon>Teleostei</taxon>
        <taxon>Neoteleostei</taxon>
        <taxon>Acanthomorphata</taxon>
        <taxon>Eupercaria</taxon>
        <taxon>Perciformes</taxon>
        <taxon>Cottioidei</taxon>
        <taxon>Cottales</taxon>
        <taxon>Liparidae</taxon>
        <taxon>Liparis</taxon>
    </lineage>
</organism>
<protein>
    <submittedName>
        <fullName evidence="1">Uncharacterized protein</fullName>
    </submittedName>
</protein>
<keyword evidence="2" id="KW-1185">Reference proteome</keyword>